<accession>A0AAN7ZUV1</accession>
<sequence length="162" mass="18311">MGIHHFKPPPNIKMSTAVQKFFKLYLDLTDDNSEESAAAYVNLFAEDGIFHGQRTCIGRQEIYDLREELYPPGAPPWTHTAGEIYPLNHSTDSAKQLYLITGLHECPSGRAGRSETREWRCSVLLVEVPGERLKIKSFNTLGNEKSSTDYRSIGSDVGIFRY</sequence>
<dbReference type="SUPFAM" id="SSF54427">
    <property type="entry name" value="NTF2-like"/>
    <property type="match status" value="1"/>
</dbReference>
<comment type="caution">
    <text evidence="1">The sequence shown here is derived from an EMBL/GenBank/DDBJ whole genome shotgun (WGS) entry which is preliminary data.</text>
</comment>
<dbReference type="InterPro" id="IPR032710">
    <property type="entry name" value="NTF2-like_dom_sf"/>
</dbReference>
<reference evidence="1" key="1">
    <citation type="submission" date="2023-08" db="EMBL/GenBank/DDBJ databases">
        <title>Black Yeasts Isolated from many extreme environments.</title>
        <authorList>
            <person name="Coleine C."/>
            <person name="Stajich J.E."/>
            <person name="Selbmann L."/>
        </authorList>
    </citation>
    <scope>NUCLEOTIDE SEQUENCE</scope>
    <source>
        <strain evidence="1">CCFEE 5810</strain>
    </source>
</reference>
<evidence type="ECO:0000313" key="2">
    <source>
        <dbReference type="Proteomes" id="UP001310594"/>
    </source>
</evidence>
<proteinExistence type="predicted"/>
<dbReference type="EMBL" id="JAVRQU010000005">
    <property type="protein sequence ID" value="KAK5702919.1"/>
    <property type="molecule type" value="Genomic_DNA"/>
</dbReference>
<evidence type="ECO:0008006" key="3">
    <source>
        <dbReference type="Google" id="ProtNLM"/>
    </source>
</evidence>
<dbReference type="Proteomes" id="UP001310594">
    <property type="component" value="Unassembled WGS sequence"/>
</dbReference>
<evidence type="ECO:0000313" key="1">
    <source>
        <dbReference type="EMBL" id="KAK5702919.1"/>
    </source>
</evidence>
<gene>
    <name evidence="1" type="ORF">LTR97_003865</name>
</gene>
<dbReference type="AlphaFoldDB" id="A0AAN7ZUV1"/>
<organism evidence="1 2">
    <name type="scientific">Elasticomyces elasticus</name>
    <dbReference type="NCBI Taxonomy" id="574655"/>
    <lineage>
        <taxon>Eukaryota</taxon>
        <taxon>Fungi</taxon>
        <taxon>Dikarya</taxon>
        <taxon>Ascomycota</taxon>
        <taxon>Pezizomycotina</taxon>
        <taxon>Dothideomycetes</taxon>
        <taxon>Dothideomycetidae</taxon>
        <taxon>Mycosphaerellales</taxon>
        <taxon>Teratosphaeriaceae</taxon>
        <taxon>Elasticomyces</taxon>
    </lineage>
</organism>
<name>A0AAN7ZUV1_9PEZI</name>
<protein>
    <recommendedName>
        <fullName evidence="3">NTF2 domain-containing protein</fullName>
    </recommendedName>
</protein>